<proteinExistence type="predicted"/>
<organism evidence="1 2">
    <name type="scientific">Pseudonocardia endophytica</name>
    <dbReference type="NCBI Taxonomy" id="401976"/>
    <lineage>
        <taxon>Bacteria</taxon>
        <taxon>Bacillati</taxon>
        <taxon>Actinomycetota</taxon>
        <taxon>Actinomycetes</taxon>
        <taxon>Pseudonocardiales</taxon>
        <taxon>Pseudonocardiaceae</taxon>
        <taxon>Pseudonocardia</taxon>
    </lineage>
</organism>
<keyword evidence="2" id="KW-1185">Reference proteome</keyword>
<dbReference type="OrthoDB" id="3693534at2"/>
<reference evidence="1 2" key="1">
    <citation type="submission" date="2019-03" db="EMBL/GenBank/DDBJ databases">
        <title>Sequencing the genomes of 1000 actinobacteria strains.</title>
        <authorList>
            <person name="Klenk H.-P."/>
        </authorList>
    </citation>
    <scope>NUCLEOTIDE SEQUENCE [LARGE SCALE GENOMIC DNA]</scope>
    <source>
        <strain evidence="1 2">DSM 44969</strain>
    </source>
</reference>
<evidence type="ECO:0000313" key="2">
    <source>
        <dbReference type="Proteomes" id="UP000295560"/>
    </source>
</evidence>
<dbReference type="Proteomes" id="UP000295560">
    <property type="component" value="Unassembled WGS sequence"/>
</dbReference>
<accession>A0A4R1I5A0</accession>
<evidence type="ECO:0000313" key="1">
    <source>
        <dbReference type="EMBL" id="TCK25202.1"/>
    </source>
</evidence>
<dbReference type="AlphaFoldDB" id="A0A4R1I5A0"/>
<name>A0A4R1I5A0_PSEEN</name>
<dbReference type="EMBL" id="SMFZ01000001">
    <property type="protein sequence ID" value="TCK25202.1"/>
    <property type="molecule type" value="Genomic_DNA"/>
</dbReference>
<dbReference type="RefSeq" id="WP_132421523.1">
    <property type="nucleotide sequence ID" value="NZ_SMFZ01000001.1"/>
</dbReference>
<gene>
    <name evidence="1" type="ORF">EV378_1002</name>
</gene>
<comment type="caution">
    <text evidence="1">The sequence shown here is derived from an EMBL/GenBank/DDBJ whole genome shotgun (WGS) entry which is preliminary data.</text>
</comment>
<sequence>MRPTIDEQLGGAARLLRLAEDDPEITPEIAELVRNARRLVQRVEGSWSQALPFLVQDNASTAALLGEDEPGEETGLAGAAARNEDLRASLTSRIHELPDGPDRAAIGAHLRARVAADPT</sequence>
<protein>
    <submittedName>
        <fullName evidence="1">Uncharacterized protein</fullName>
    </submittedName>
</protein>